<evidence type="ECO:0000313" key="2">
    <source>
        <dbReference type="Proteomes" id="UP001186974"/>
    </source>
</evidence>
<name>A0ACC3DEI2_9PEZI</name>
<keyword evidence="2" id="KW-1185">Reference proteome</keyword>
<comment type="caution">
    <text evidence="1">The sequence shown here is derived from an EMBL/GenBank/DDBJ whole genome shotgun (WGS) entry which is preliminary data.</text>
</comment>
<evidence type="ECO:0000313" key="1">
    <source>
        <dbReference type="EMBL" id="KAK3066451.1"/>
    </source>
</evidence>
<feature type="non-terminal residue" evidence="1">
    <location>
        <position position="72"/>
    </location>
</feature>
<organism evidence="1 2">
    <name type="scientific">Coniosporium uncinatum</name>
    <dbReference type="NCBI Taxonomy" id="93489"/>
    <lineage>
        <taxon>Eukaryota</taxon>
        <taxon>Fungi</taxon>
        <taxon>Dikarya</taxon>
        <taxon>Ascomycota</taxon>
        <taxon>Pezizomycotina</taxon>
        <taxon>Dothideomycetes</taxon>
        <taxon>Dothideomycetes incertae sedis</taxon>
        <taxon>Coniosporium</taxon>
    </lineage>
</organism>
<proteinExistence type="predicted"/>
<protein>
    <submittedName>
        <fullName evidence="1">Uncharacterized protein</fullName>
    </submittedName>
</protein>
<gene>
    <name evidence="1" type="ORF">LTS18_001715</name>
</gene>
<accession>A0ACC3DEI2</accession>
<sequence length="72" mass="7760">MAPDPGEKQQANVEPPPEPATNGPPSTVEQHDEDEEDDDEPKLKYTRLTGNLASVYRGGDATSSFMVAGDKM</sequence>
<reference evidence="1" key="1">
    <citation type="submission" date="2024-09" db="EMBL/GenBank/DDBJ databases">
        <title>Black Yeasts Isolated from many extreme environments.</title>
        <authorList>
            <person name="Coleine C."/>
            <person name="Stajich J.E."/>
            <person name="Selbmann L."/>
        </authorList>
    </citation>
    <scope>NUCLEOTIDE SEQUENCE</scope>
    <source>
        <strain evidence="1">CCFEE 5737</strain>
    </source>
</reference>
<dbReference type="EMBL" id="JAWDJW010005840">
    <property type="protein sequence ID" value="KAK3066451.1"/>
    <property type="molecule type" value="Genomic_DNA"/>
</dbReference>
<dbReference type="Proteomes" id="UP001186974">
    <property type="component" value="Unassembled WGS sequence"/>
</dbReference>